<comment type="caution">
    <text evidence="7">The sequence shown here is derived from an EMBL/GenBank/DDBJ whole genome shotgun (WGS) entry which is preliminary data.</text>
</comment>
<dbReference type="GO" id="GO:0003724">
    <property type="term" value="F:RNA helicase activity"/>
    <property type="evidence" value="ECO:0007669"/>
    <property type="project" value="UniProtKB-EC"/>
</dbReference>
<keyword evidence="3" id="KW-0378">Hydrolase</keyword>
<name>A0A1T1D2A8_9SYNE</name>
<dbReference type="InterPro" id="IPR011545">
    <property type="entry name" value="DEAD/DEAH_box_helicase_dom"/>
</dbReference>
<feature type="domain" description="DEAD/DEAH-box helicase" evidence="6">
    <location>
        <begin position="111"/>
        <end position="244"/>
    </location>
</feature>
<dbReference type="GO" id="GO:0033592">
    <property type="term" value="F:RNA strand annealing activity"/>
    <property type="evidence" value="ECO:0007669"/>
    <property type="project" value="TreeGrafter"/>
</dbReference>
<dbReference type="Proteomes" id="UP000242636">
    <property type="component" value="Unassembled WGS sequence"/>
</dbReference>
<evidence type="ECO:0000259" key="6">
    <source>
        <dbReference type="Pfam" id="PF00270"/>
    </source>
</evidence>
<dbReference type="GO" id="GO:0005829">
    <property type="term" value="C:cytosol"/>
    <property type="evidence" value="ECO:0007669"/>
    <property type="project" value="TreeGrafter"/>
</dbReference>
<dbReference type="Pfam" id="PF00270">
    <property type="entry name" value="DEAD"/>
    <property type="match status" value="1"/>
</dbReference>
<dbReference type="AlphaFoldDB" id="A0A1T1D2A8"/>
<feature type="non-terminal residue" evidence="7">
    <location>
        <position position="253"/>
    </location>
</feature>
<dbReference type="GO" id="GO:0005840">
    <property type="term" value="C:ribosome"/>
    <property type="evidence" value="ECO:0007669"/>
    <property type="project" value="TreeGrafter"/>
</dbReference>
<protein>
    <recommendedName>
        <fullName evidence="1">RNA helicase</fullName>
        <ecNumber evidence="1">3.6.4.13</ecNumber>
    </recommendedName>
</protein>
<dbReference type="PANTHER" id="PTHR47963">
    <property type="entry name" value="DEAD-BOX ATP-DEPENDENT RNA HELICASE 47, MITOCHONDRIAL"/>
    <property type="match status" value="1"/>
</dbReference>
<dbReference type="EMBL" id="MWLD01000022">
    <property type="protein sequence ID" value="OOV34888.1"/>
    <property type="molecule type" value="Genomic_DNA"/>
</dbReference>
<reference evidence="7 8" key="1">
    <citation type="submission" date="2017-02" db="EMBL/GenBank/DDBJ databases">
        <title>Draft Genome Sequences of 'Candidatus Synechococcus spongiarum', Cyanobacterial Symbionts of the Mediterranean Sponge Aplysina aerophoba from two locations.</title>
        <authorList>
            <person name="Slaby B.M."/>
            <person name="Hentschel U."/>
        </authorList>
    </citation>
    <scope>NUCLEOTIDE SEQUENCE [LARGE SCALE GENOMIC DNA]</scope>
    <source>
        <strain evidence="7">LMB bulk15M</strain>
    </source>
</reference>
<evidence type="ECO:0000313" key="8">
    <source>
        <dbReference type="Proteomes" id="UP000242636"/>
    </source>
</evidence>
<dbReference type="GO" id="GO:0016787">
    <property type="term" value="F:hydrolase activity"/>
    <property type="evidence" value="ECO:0007669"/>
    <property type="project" value="UniProtKB-KW"/>
</dbReference>
<dbReference type="InterPro" id="IPR050547">
    <property type="entry name" value="DEAD_box_RNA_helicases"/>
</dbReference>
<keyword evidence="2" id="KW-0547">Nucleotide-binding</keyword>
<keyword evidence="4" id="KW-0347">Helicase</keyword>
<evidence type="ECO:0000256" key="2">
    <source>
        <dbReference type="ARBA" id="ARBA00022741"/>
    </source>
</evidence>
<keyword evidence="8" id="KW-1185">Reference proteome</keyword>
<dbReference type="PANTHER" id="PTHR47963:SF8">
    <property type="entry name" value="ATP-DEPENDENT RNA HELICASE DEAD"/>
    <property type="match status" value="1"/>
</dbReference>
<proteinExistence type="predicted"/>
<dbReference type="EC" id="3.6.4.13" evidence="1"/>
<dbReference type="GO" id="GO:0005524">
    <property type="term" value="F:ATP binding"/>
    <property type="evidence" value="ECO:0007669"/>
    <property type="project" value="UniProtKB-KW"/>
</dbReference>
<dbReference type="SUPFAM" id="SSF52540">
    <property type="entry name" value="P-loop containing nucleoside triphosphate hydrolases"/>
    <property type="match status" value="1"/>
</dbReference>
<sequence length="253" mass="28538">MHDPIGAFSRIRAFYLSYLDTASRLEPADIREDRRKLLMKTGTLCTSPLLEPLPSWETDGRSFEDLVSEEGEDAVLASLSPKARRAFVDLIGCGLIDRDEHGALHRPYGHQVTMLKRGLRDGQAGIVTSGTGSGKTEAFLLPILASIIEEATRDKGGWPKPKSGYLSLENRWWRGQDGQPMAKRNHQGEYELKEDIKKGLNWDDYTGYEQRHNEQRPAAIRALILYPMNALVEDQMTRLRMALDSQNARDALD</sequence>
<dbReference type="InterPro" id="IPR027417">
    <property type="entry name" value="P-loop_NTPase"/>
</dbReference>
<organism evidence="7 8">
    <name type="scientific">Candidatus Synechococcus spongiarum LMB bulk15M</name>
    <dbReference type="NCBI Taxonomy" id="1943582"/>
    <lineage>
        <taxon>Bacteria</taxon>
        <taxon>Bacillati</taxon>
        <taxon>Cyanobacteriota</taxon>
        <taxon>Cyanophyceae</taxon>
        <taxon>Synechococcales</taxon>
        <taxon>Synechococcaceae</taxon>
        <taxon>Synechococcus</taxon>
    </lineage>
</organism>
<evidence type="ECO:0000256" key="1">
    <source>
        <dbReference type="ARBA" id="ARBA00012552"/>
    </source>
</evidence>
<evidence type="ECO:0000256" key="3">
    <source>
        <dbReference type="ARBA" id="ARBA00022801"/>
    </source>
</evidence>
<evidence type="ECO:0000313" key="7">
    <source>
        <dbReference type="EMBL" id="OOV34888.1"/>
    </source>
</evidence>
<accession>A0A1T1D2A8</accession>
<evidence type="ECO:0000256" key="4">
    <source>
        <dbReference type="ARBA" id="ARBA00022806"/>
    </source>
</evidence>
<keyword evidence="5" id="KW-0067">ATP-binding</keyword>
<gene>
    <name evidence="7" type="ORF">BV61_02020</name>
</gene>
<dbReference type="Gene3D" id="3.40.50.300">
    <property type="entry name" value="P-loop containing nucleotide triphosphate hydrolases"/>
    <property type="match status" value="1"/>
</dbReference>
<evidence type="ECO:0000256" key="5">
    <source>
        <dbReference type="ARBA" id="ARBA00022840"/>
    </source>
</evidence>
<dbReference type="GO" id="GO:0009409">
    <property type="term" value="P:response to cold"/>
    <property type="evidence" value="ECO:0007669"/>
    <property type="project" value="TreeGrafter"/>
</dbReference>